<evidence type="ECO:0000256" key="2">
    <source>
        <dbReference type="SAM" id="MobiDB-lite"/>
    </source>
</evidence>
<feature type="compositionally biased region" description="Low complexity" evidence="2">
    <location>
        <begin position="316"/>
        <end position="334"/>
    </location>
</feature>
<feature type="compositionally biased region" description="Polar residues" evidence="2">
    <location>
        <begin position="233"/>
        <end position="248"/>
    </location>
</feature>
<keyword evidence="1" id="KW-0539">Nucleus</keyword>
<dbReference type="PANTHER" id="PTHR35392">
    <property type="entry name" value="ZN(II)2CYS6 TRANSCRIPTION FACTOR (EUROFUNG)-RELATED-RELATED"/>
    <property type="match status" value="1"/>
</dbReference>
<dbReference type="PANTHER" id="PTHR35392:SF1">
    <property type="entry name" value="ZN(II)2CYS6 TRANSCRIPTION FACTOR (EUROFUNG)"/>
    <property type="match status" value="1"/>
</dbReference>
<feature type="region of interest" description="Disordered" evidence="2">
    <location>
        <begin position="284"/>
        <end position="381"/>
    </location>
</feature>
<proteinExistence type="predicted"/>
<dbReference type="EMBL" id="JBEFKJ010000019">
    <property type="protein sequence ID" value="KAL2040810.1"/>
    <property type="molecule type" value="Genomic_DNA"/>
</dbReference>
<feature type="region of interest" description="Disordered" evidence="2">
    <location>
        <begin position="231"/>
        <end position="270"/>
    </location>
</feature>
<comment type="caution">
    <text evidence="3">The sequence shown here is derived from an EMBL/GenBank/DDBJ whole genome shotgun (WGS) entry which is preliminary data.</text>
</comment>
<evidence type="ECO:0000313" key="4">
    <source>
        <dbReference type="Proteomes" id="UP001590950"/>
    </source>
</evidence>
<reference evidence="3 4" key="1">
    <citation type="submission" date="2024-09" db="EMBL/GenBank/DDBJ databases">
        <title>Rethinking Asexuality: The Enigmatic Case of Functional Sexual Genes in Lepraria (Stereocaulaceae).</title>
        <authorList>
            <person name="Doellman M."/>
            <person name="Sun Y."/>
            <person name="Barcenas-Pena A."/>
            <person name="Lumbsch H.T."/>
            <person name="Grewe F."/>
        </authorList>
    </citation>
    <scope>NUCLEOTIDE SEQUENCE [LARGE SCALE GENOMIC DNA]</scope>
    <source>
        <strain evidence="3 4">Mercado 3170</strain>
    </source>
</reference>
<dbReference type="InterPro" id="IPR052973">
    <property type="entry name" value="Fungal_sec-metab_reg_TF"/>
</dbReference>
<dbReference type="InterPro" id="IPR001138">
    <property type="entry name" value="Zn2Cys6_DnaBD"/>
</dbReference>
<gene>
    <name evidence="3" type="ORF">N7G274_006268</name>
</gene>
<name>A0ABR4A5T7_9LECA</name>
<accession>A0ABR4A5T7</accession>
<evidence type="ECO:0008006" key="5">
    <source>
        <dbReference type="Google" id="ProtNLM"/>
    </source>
</evidence>
<evidence type="ECO:0000313" key="3">
    <source>
        <dbReference type="EMBL" id="KAL2040810.1"/>
    </source>
</evidence>
<evidence type="ECO:0000256" key="1">
    <source>
        <dbReference type="ARBA" id="ARBA00023242"/>
    </source>
</evidence>
<feature type="compositionally biased region" description="Polar residues" evidence="2">
    <location>
        <begin position="295"/>
        <end position="308"/>
    </location>
</feature>
<protein>
    <recommendedName>
        <fullName evidence="5">Zn(2)-C6 fungal-type domain-containing protein</fullName>
    </recommendedName>
</protein>
<dbReference type="CDD" id="cd00067">
    <property type="entry name" value="GAL4"/>
    <property type="match status" value="1"/>
</dbReference>
<keyword evidence="4" id="KW-1185">Reference proteome</keyword>
<dbReference type="Proteomes" id="UP001590950">
    <property type="component" value="Unassembled WGS sequence"/>
</dbReference>
<sequence length="783" mass="88289">MDGNLAAEALGAFDYDARNSQYPYARVTYPMPITGDGSRRSASTIKRSTTPVQTQLYDQPTSQLPQQLPQAQAYIPDWRLERQAQSQLGYHFDGSYPSDPTYTQPYLAAGYTMPYQTSPTDYVSQGQYDPTLAVGGSFVPMTSHLDGGIPFDFQDFSSELLCPMASGLPDMTLPHQNLSNSPTDTSLEVRSLSSSDNGWIELPRHSFDGAGSYQAPQYGAIFNPEETLHGRTFSDSSCSDAEQQSHHSWGSWVDVPQHAIGSPSSDGMEEMDPREFFQEFTDQGSLSPHIKQEKQPQPNLSPISTSSGAKPLRIKTSSSPQRSPTSTGSGSPPGKRQPKKSPNSKATKPSTRRLPPAPKAETEKRIGKRTGPLRPEQRKQAGEIRKLGACLRCKFLKKICDKGEPCGGCKPSHARLWQVPCTRIDIKDIAYFMNDWRADCERHVSLEMSVKNIRGYSNVERTLFITHGYGHMLPVPAREVYVRDERCFGLDWVETIQEVPTEHSVNTAKLVSGNDGINKKFLDEYLDRHIDGGFEQFVDEYFEGTPFLTQMLKTAYRYWQRDRTPVIRKCMKLLLAYNLTQHVTMVEGIPDDEGFLGRIDDPTSKFCGRTVAPMMINFEIKCAMADMWRELQKEILEELSNLYSRFYGGKDKSRLWPTIFMVSSILLAVWEEMQFDCHYRVPDQDVVYKFCNDMEATPVAVIVRLFSTISCKNPSFQEWSTPKHHAVCNSNPAVCDAMEEIRNHVTSHDKYLRSRCETSFDRDDFDSLAGKFTSQLVIRASAG</sequence>
<organism evidence="3 4">
    <name type="scientific">Stereocaulon virgatum</name>
    <dbReference type="NCBI Taxonomy" id="373712"/>
    <lineage>
        <taxon>Eukaryota</taxon>
        <taxon>Fungi</taxon>
        <taxon>Dikarya</taxon>
        <taxon>Ascomycota</taxon>
        <taxon>Pezizomycotina</taxon>
        <taxon>Lecanoromycetes</taxon>
        <taxon>OSLEUM clade</taxon>
        <taxon>Lecanoromycetidae</taxon>
        <taxon>Lecanorales</taxon>
        <taxon>Lecanorineae</taxon>
        <taxon>Stereocaulaceae</taxon>
        <taxon>Stereocaulon</taxon>
    </lineage>
</organism>
<feature type="compositionally biased region" description="Polar residues" evidence="2">
    <location>
        <begin position="340"/>
        <end position="349"/>
    </location>
</feature>